<reference evidence="2 3" key="1">
    <citation type="journal article" date="2024" name="J Genomics">
        <title>Draft genome sequencing and assembly of Favolaschia claudopus CIRM-BRFM 2984 isolated from oak limbs.</title>
        <authorList>
            <person name="Navarro D."/>
            <person name="Drula E."/>
            <person name="Chaduli D."/>
            <person name="Cazenave R."/>
            <person name="Ahrendt S."/>
            <person name="Wang J."/>
            <person name="Lipzen A."/>
            <person name="Daum C."/>
            <person name="Barry K."/>
            <person name="Grigoriev I.V."/>
            <person name="Favel A."/>
            <person name="Rosso M.N."/>
            <person name="Martin F."/>
        </authorList>
    </citation>
    <scope>NUCLEOTIDE SEQUENCE [LARGE SCALE GENOMIC DNA]</scope>
    <source>
        <strain evidence="2 3">CIRM-BRFM 2984</strain>
    </source>
</reference>
<sequence>MPLPLVSVRGIGWIPHIAVWVQHRASSAHARIPSSIPNGVVIATSGAMAESSAHDLPPSTPRSLGICRHSSSSQTLPLSLSSRQPRTSCNFFLSPHTVSSVVLLKMHTSVGYLPHYALGATARRLDADVSRTNGRGAESPTGPLRFSPSSFLHPSTLVGFPSQSTAHVPLFGPIAIVSLSSGNLRPGGSMVHACLPDRRDEWSGGRGSVVKLSGVVSGWHHAEIHRGAESCQVLDIDGGDEGPETPVTTGLVEQSDSS</sequence>
<dbReference type="EMBL" id="JAWWNJ010000026">
    <property type="protein sequence ID" value="KAK7030138.1"/>
    <property type="molecule type" value="Genomic_DNA"/>
</dbReference>
<comment type="caution">
    <text evidence="2">The sequence shown here is derived from an EMBL/GenBank/DDBJ whole genome shotgun (WGS) entry which is preliminary data.</text>
</comment>
<evidence type="ECO:0000313" key="2">
    <source>
        <dbReference type="EMBL" id="KAK7030138.1"/>
    </source>
</evidence>
<evidence type="ECO:0000313" key="3">
    <source>
        <dbReference type="Proteomes" id="UP001362999"/>
    </source>
</evidence>
<proteinExistence type="predicted"/>
<name>A0AAW0BU74_9AGAR</name>
<accession>A0AAW0BU74</accession>
<protein>
    <submittedName>
        <fullName evidence="2">Uncharacterized protein</fullName>
    </submittedName>
</protein>
<dbReference type="Proteomes" id="UP001362999">
    <property type="component" value="Unassembled WGS sequence"/>
</dbReference>
<keyword evidence="3" id="KW-1185">Reference proteome</keyword>
<organism evidence="2 3">
    <name type="scientific">Favolaschia claudopus</name>
    <dbReference type="NCBI Taxonomy" id="2862362"/>
    <lineage>
        <taxon>Eukaryota</taxon>
        <taxon>Fungi</taxon>
        <taxon>Dikarya</taxon>
        <taxon>Basidiomycota</taxon>
        <taxon>Agaricomycotina</taxon>
        <taxon>Agaricomycetes</taxon>
        <taxon>Agaricomycetidae</taxon>
        <taxon>Agaricales</taxon>
        <taxon>Marasmiineae</taxon>
        <taxon>Mycenaceae</taxon>
        <taxon>Favolaschia</taxon>
    </lineage>
</organism>
<feature type="compositionally biased region" description="Polar residues" evidence="1">
    <location>
        <begin position="246"/>
        <end position="258"/>
    </location>
</feature>
<dbReference type="AlphaFoldDB" id="A0AAW0BU74"/>
<evidence type="ECO:0000256" key="1">
    <source>
        <dbReference type="SAM" id="MobiDB-lite"/>
    </source>
</evidence>
<feature type="region of interest" description="Disordered" evidence="1">
    <location>
        <begin position="237"/>
        <end position="258"/>
    </location>
</feature>
<gene>
    <name evidence="2" type="ORF">R3P38DRAFT_2775560</name>
</gene>